<keyword evidence="5" id="KW-0227">DNA damage</keyword>
<dbReference type="GO" id="GO:0031123">
    <property type="term" value="P:RNA 3'-end processing"/>
    <property type="evidence" value="ECO:0007669"/>
    <property type="project" value="UniProtKB-ARBA"/>
</dbReference>
<dbReference type="Gene3D" id="3.60.15.10">
    <property type="entry name" value="Ribonuclease Z/Hydroxyacylglutathione hydrolase-like"/>
    <property type="match status" value="1"/>
</dbReference>
<dbReference type="AlphaFoldDB" id="A0A834IBI4"/>
<gene>
    <name evidence="14" type="ORF">GWI33_012485</name>
</gene>
<comment type="subcellular location">
    <subcellularLocation>
        <location evidence="1">Nucleus</location>
    </subcellularLocation>
</comment>
<evidence type="ECO:0000256" key="10">
    <source>
        <dbReference type="ARBA" id="ARBA00023242"/>
    </source>
</evidence>
<dbReference type="Gene3D" id="3.40.50.12650">
    <property type="match status" value="1"/>
</dbReference>
<dbReference type="Pfam" id="PF12706">
    <property type="entry name" value="Lactamase_B_2"/>
    <property type="match status" value="1"/>
</dbReference>
<evidence type="ECO:0000256" key="8">
    <source>
        <dbReference type="ARBA" id="ARBA00023172"/>
    </source>
</evidence>
<evidence type="ECO:0000256" key="1">
    <source>
        <dbReference type="ARBA" id="ARBA00004123"/>
    </source>
</evidence>
<evidence type="ECO:0000256" key="12">
    <source>
        <dbReference type="ARBA" id="ARBA00042677"/>
    </source>
</evidence>
<reference evidence="14" key="1">
    <citation type="submission" date="2020-08" db="EMBL/GenBank/DDBJ databases">
        <title>Genome sequencing and assembly of the red palm weevil Rhynchophorus ferrugineus.</title>
        <authorList>
            <person name="Dias G.B."/>
            <person name="Bergman C.M."/>
            <person name="Manee M."/>
        </authorList>
    </citation>
    <scope>NUCLEOTIDE SEQUENCE</scope>
    <source>
        <strain evidence="14">AA-2017</strain>
        <tissue evidence="14">Whole larva</tissue>
    </source>
</reference>
<keyword evidence="15" id="KW-1185">Reference proteome</keyword>
<keyword evidence="9" id="KW-0234">DNA repair</keyword>
<dbReference type="GO" id="GO:0006303">
    <property type="term" value="P:double-strand break repair via nonhomologous end joining"/>
    <property type="evidence" value="ECO:0007669"/>
    <property type="project" value="TreeGrafter"/>
</dbReference>
<evidence type="ECO:0000256" key="5">
    <source>
        <dbReference type="ARBA" id="ARBA00022763"/>
    </source>
</evidence>
<accession>A0A834IBI4</accession>
<evidence type="ECO:0000256" key="9">
    <source>
        <dbReference type="ARBA" id="ARBA00023204"/>
    </source>
</evidence>
<proteinExistence type="inferred from homology"/>
<evidence type="ECO:0000259" key="13">
    <source>
        <dbReference type="SMART" id="SM00849"/>
    </source>
</evidence>
<dbReference type="PANTHER" id="PTHR23240:SF8">
    <property type="entry name" value="PROTEIN ARTEMIS"/>
    <property type="match status" value="1"/>
</dbReference>
<keyword evidence="10" id="KW-0539">Nucleus</keyword>
<dbReference type="GO" id="GO:0000723">
    <property type="term" value="P:telomere maintenance"/>
    <property type="evidence" value="ECO:0007669"/>
    <property type="project" value="TreeGrafter"/>
</dbReference>
<sequence length="367" mass="42127">MSTFKGKIDEIPGISVDCFLPNNYDSKAFFLSHFHSDHIRGLYEDGADFIIKRNLPLYTSALTKEIIKRKNPVLAEQVKEMDIKHPNSVTVGGIILSVTLIPAGHCPGSVMFLFETKASRILYTGDYRIGVSDVRKFRSFYDSLGNVKKIDKIYLDTTFFLDSYPMFPTRSESMSVISKLITEWTSRDENNVIVLQLSANYGYECLFKDIYAMCKMKIYIDEQNLELYSLIPQLDGCFAIDRHDARIFCKNVPFPIAQRHIRFIKPSAFRWTNSEKKATSLKNDNEGETYYVCYSTHASYEEGLAFINCLKPQQIHVCVERENPVENLHIKQLIHQALSAATRTNEAKRIKLFNVKSQNSIYPISKS</sequence>
<name>A0A834IBI4_RHYFE</name>
<dbReference type="GO" id="GO:0003684">
    <property type="term" value="F:damaged DNA binding"/>
    <property type="evidence" value="ECO:0007669"/>
    <property type="project" value="TreeGrafter"/>
</dbReference>
<dbReference type="GO" id="GO:0006310">
    <property type="term" value="P:DNA recombination"/>
    <property type="evidence" value="ECO:0007669"/>
    <property type="project" value="UniProtKB-KW"/>
</dbReference>
<dbReference type="SUPFAM" id="SSF56281">
    <property type="entry name" value="Metallo-hydrolase/oxidoreductase"/>
    <property type="match status" value="1"/>
</dbReference>
<dbReference type="GO" id="GO:0005634">
    <property type="term" value="C:nucleus"/>
    <property type="evidence" value="ECO:0007669"/>
    <property type="project" value="UniProtKB-SubCell"/>
</dbReference>
<dbReference type="GO" id="GO:0004519">
    <property type="term" value="F:endonuclease activity"/>
    <property type="evidence" value="ECO:0007669"/>
    <property type="project" value="UniProtKB-KW"/>
</dbReference>
<keyword evidence="3" id="KW-0540">Nuclease</keyword>
<dbReference type="PANTHER" id="PTHR23240">
    <property type="entry name" value="DNA CROSS-LINK REPAIR PROTEIN PSO2/SNM1-RELATED"/>
    <property type="match status" value="1"/>
</dbReference>
<keyword evidence="4" id="KW-0255">Endonuclease</keyword>
<evidence type="ECO:0000256" key="7">
    <source>
        <dbReference type="ARBA" id="ARBA00022839"/>
    </source>
</evidence>
<comment type="similarity">
    <text evidence="2">Belongs to the DNA repair metallo-beta-lactamase (DRMBL) family.</text>
</comment>
<dbReference type="InterPro" id="IPR011084">
    <property type="entry name" value="DRMBL"/>
</dbReference>
<dbReference type="SMART" id="SM00849">
    <property type="entry name" value="Lactamase_B"/>
    <property type="match status" value="1"/>
</dbReference>
<feature type="domain" description="Metallo-beta-lactamase" evidence="13">
    <location>
        <begin position="15"/>
        <end position="164"/>
    </location>
</feature>
<dbReference type="InterPro" id="IPR001279">
    <property type="entry name" value="Metallo-B-lactamas"/>
</dbReference>
<dbReference type="GO" id="GO:0035312">
    <property type="term" value="F:5'-3' DNA exonuclease activity"/>
    <property type="evidence" value="ECO:0007669"/>
    <property type="project" value="TreeGrafter"/>
</dbReference>
<dbReference type="InterPro" id="IPR036866">
    <property type="entry name" value="RibonucZ/Hydroxyglut_hydro"/>
</dbReference>
<evidence type="ECO:0000256" key="4">
    <source>
        <dbReference type="ARBA" id="ARBA00022759"/>
    </source>
</evidence>
<evidence type="ECO:0000256" key="6">
    <source>
        <dbReference type="ARBA" id="ARBA00022801"/>
    </source>
</evidence>
<organism evidence="14 15">
    <name type="scientific">Rhynchophorus ferrugineus</name>
    <name type="common">Red palm weevil</name>
    <name type="synonym">Curculio ferrugineus</name>
    <dbReference type="NCBI Taxonomy" id="354439"/>
    <lineage>
        <taxon>Eukaryota</taxon>
        <taxon>Metazoa</taxon>
        <taxon>Ecdysozoa</taxon>
        <taxon>Arthropoda</taxon>
        <taxon>Hexapoda</taxon>
        <taxon>Insecta</taxon>
        <taxon>Pterygota</taxon>
        <taxon>Neoptera</taxon>
        <taxon>Endopterygota</taxon>
        <taxon>Coleoptera</taxon>
        <taxon>Polyphaga</taxon>
        <taxon>Cucujiformia</taxon>
        <taxon>Curculionidae</taxon>
        <taxon>Dryophthorinae</taxon>
        <taxon>Rhynchophorus</taxon>
    </lineage>
</organism>
<evidence type="ECO:0000256" key="3">
    <source>
        <dbReference type="ARBA" id="ARBA00022722"/>
    </source>
</evidence>
<protein>
    <recommendedName>
        <fullName evidence="11">Protein artemis</fullName>
    </recommendedName>
    <alternativeName>
        <fullName evidence="12">DNA cross-link repair 1C protein</fullName>
    </alternativeName>
</protein>
<keyword evidence="6" id="KW-0378">Hydrolase</keyword>
<dbReference type="Proteomes" id="UP000625711">
    <property type="component" value="Unassembled WGS sequence"/>
</dbReference>
<evidence type="ECO:0000256" key="11">
    <source>
        <dbReference type="ARBA" id="ARBA00039759"/>
    </source>
</evidence>
<keyword evidence="7" id="KW-0269">Exonuclease</keyword>
<evidence type="ECO:0000313" key="15">
    <source>
        <dbReference type="Proteomes" id="UP000625711"/>
    </source>
</evidence>
<dbReference type="Pfam" id="PF07522">
    <property type="entry name" value="DRMBL"/>
    <property type="match status" value="1"/>
</dbReference>
<dbReference type="OrthoDB" id="262529at2759"/>
<comment type="caution">
    <text evidence="14">The sequence shown here is derived from an EMBL/GenBank/DDBJ whole genome shotgun (WGS) entry which is preliminary data.</text>
</comment>
<dbReference type="GO" id="GO:0036297">
    <property type="term" value="P:interstrand cross-link repair"/>
    <property type="evidence" value="ECO:0007669"/>
    <property type="project" value="TreeGrafter"/>
</dbReference>
<dbReference type="EMBL" id="JAACXV010011991">
    <property type="protein sequence ID" value="KAF7274855.1"/>
    <property type="molecule type" value="Genomic_DNA"/>
</dbReference>
<evidence type="ECO:0000313" key="14">
    <source>
        <dbReference type="EMBL" id="KAF7274855.1"/>
    </source>
</evidence>
<keyword evidence="8" id="KW-0233">DNA recombination</keyword>
<evidence type="ECO:0000256" key="2">
    <source>
        <dbReference type="ARBA" id="ARBA00010304"/>
    </source>
</evidence>